<evidence type="ECO:0000313" key="3">
    <source>
        <dbReference type="Proteomes" id="UP000822688"/>
    </source>
</evidence>
<keyword evidence="1" id="KW-0732">Signal</keyword>
<name>A0A8T0HIK3_CERPU</name>
<accession>A0A8T0HIK3</accession>
<protein>
    <submittedName>
        <fullName evidence="2">Uncharacterized protein</fullName>
    </submittedName>
</protein>
<feature type="chain" id="PRO_5035885686" evidence="1">
    <location>
        <begin position="18"/>
        <end position="51"/>
    </location>
</feature>
<sequence length="51" mass="5826">MAVVLVIVISMTDFVRMQFSSPLVLEEVIETLFCVDTICSRTGMQGRRKFK</sequence>
<reference evidence="2 3" key="1">
    <citation type="submission" date="2020-06" db="EMBL/GenBank/DDBJ databases">
        <title>WGS assembly of Ceratodon purpureus strain R40.</title>
        <authorList>
            <person name="Carey S.B."/>
            <person name="Jenkins J."/>
            <person name="Shu S."/>
            <person name="Lovell J.T."/>
            <person name="Sreedasyam A."/>
            <person name="Maumus F."/>
            <person name="Tiley G.P."/>
            <person name="Fernandez-Pozo N."/>
            <person name="Barry K."/>
            <person name="Chen C."/>
            <person name="Wang M."/>
            <person name="Lipzen A."/>
            <person name="Daum C."/>
            <person name="Saski C.A."/>
            <person name="Payton A.C."/>
            <person name="Mcbreen J.C."/>
            <person name="Conrad R.E."/>
            <person name="Kollar L.M."/>
            <person name="Olsson S."/>
            <person name="Huttunen S."/>
            <person name="Landis J.B."/>
            <person name="Wickett N.J."/>
            <person name="Johnson M.G."/>
            <person name="Rensing S.A."/>
            <person name="Grimwood J."/>
            <person name="Schmutz J."/>
            <person name="Mcdaniel S.F."/>
        </authorList>
    </citation>
    <scope>NUCLEOTIDE SEQUENCE [LARGE SCALE GENOMIC DNA]</scope>
    <source>
        <strain evidence="2 3">R40</strain>
    </source>
</reference>
<feature type="signal peptide" evidence="1">
    <location>
        <begin position="1"/>
        <end position="17"/>
    </location>
</feature>
<evidence type="ECO:0000256" key="1">
    <source>
        <dbReference type="SAM" id="SignalP"/>
    </source>
</evidence>
<dbReference type="AlphaFoldDB" id="A0A8T0HIK3"/>
<organism evidence="2 3">
    <name type="scientific">Ceratodon purpureus</name>
    <name type="common">Fire moss</name>
    <name type="synonym">Dicranum purpureum</name>
    <dbReference type="NCBI Taxonomy" id="3225"/>
    <lineage>
        <taxon>Eukaryota</taxon>
        <taxon>Viridiplantae</taxon>
        <taxon>Streptophyta</taxon>
        <taxon>Embryophyta</taxon>
        <taxon>Bryophyta</taxon>
        <taxon>Bryophytina</taxon>
        <taxon>Bryopsida</taxon>
        <taxon>Dicranidae</taxon>
        <taxon>Pseudoditrichales</taxon>
        <taxon>Ditrichaceae</taxon>
        <taxon>Ceratodon</taxon>
    </lineage>
</organism>
<evidence type="ECO:0000313" key="2">
    <source>
        <dbReference type="EMBL" id="KAG0570574.1"/>
    </source>
</evidence>
<proteinExistence type="predicted"/>
<comment type="caution">
    <text evidence="2">The sequence shown here is derived from an EMBL/GenBank/DDBJ whole genome shotgun (WGS) entry which is preliminary data.</text>
</comment>
<gene>
    <name evidence="2" type="ORF">KC19_6G171700</name>
</gene>
<dbReference type="EMBL" id="CM026427">
    <property type="protein sequence ID" value="KAG0570574.1"/>
    <property type="molecule type" value="Genomic_DNA"/>
</dbReference>
<keyword evidence="3" id="KW-1185">Reference proteome</keyword>
<dbReference type="Proteomes" id="UP000822688">
    <property type="component" value="Chromosome 6"/>
</dbReference>